<organism evidence="1 2">
    <name type="scientific">Vibrio cholerae</name>
    <dbReference type="NCBI Taxonomy" id="666"/>
    <lineage>
        <taxon>Bacteria</taxon>
        <taxon>Pseudomonadati</taxon>
        <taxon>Pseudomonadota</taxon>
        <taxon>Gammaproteobacteria</taxon>
        <taxon>Vibrionales</taxon>
        <taxon>Vibrionaceae</taxon>
        <taxon>Vibrio</taxon>
    </lineage>
</organism>
<proteinExistence type="predicted"/>
<evidence type="ECO:0000313" key="2">
    <source>
        <dbReference type="Proteomes" id="UP000041770"/>
    </source>
</evidence>
<dbReference type="Proteomes" id="UP000041770">
    <property type="component" value="Unassembled WGS sequence"/>
</dbReference>
<dbReference type="AlphaFoldDB" id="A0A655UNY9"/>
<evidence type="ECO:0000313" key="1">
    <source>
        <dbReference type="EMBL" id="CSC15211.1"/>
    </source>
</evidence>
<dbReference type="EMBL" id="CWQY01000003">
    <property type="protein sequence ID" value="CSC15211.1"/>
    <property type="molecule type" value="Genomic_DNA"/>
</dbReference>
<protein>
    <submittedName>
        <fullName evidence="1">Uncharacterized protein</fullName>
    </submittedName>
</protein>
<name>A0A655UNY9_VIBCL</name>
<gene>
    <name evidence="1" type="ORF">ERS013200_00689</name>
</gene>
<accession>A0A655UNY9</accession>
<reference evidence="1 2" key="1">
    <citation type="submission" date="2015-07" db="EMBL/GenBank/DDBJ databases">
        <authorList>
            <consortium name="Pathogen Informatics"/>
        </authorList>
    </citation>
    <scope>NUCLEOTIDE SEQUENCE [LARGE SCALE GENOMIC DNA]</scope>
    <source>
        <strain evidence="1 2">A316</strain>
    </source>
</reference>
<sequence>MLYHTLQRLAAVGGLRQKGINQGKAGNVINLIQQVIASRHRKYREMQ</sequence>